<accession>A0A150H607</accession>
<proteinExistence type="predicted"/>
<dbReference type="Proteomes" id="UP000075357">
    <property type="component" value="Unassembled WGS sequence"/>
</dbReference>
<name>A0A150H607_9MICO</name>
<organism evidence="1 2">
    <name type="scientific">Microbacterium laevaniformans</name>
    <dbReference type="NCBI Taxonomy" id="36807"/>
    <lineage>
        <taxon>Bacteria</taxon>
        <taxon>Bacillati</taxon>
        <taxon>Actinomycetota</taxon>
        <taxon>Actinomycetes</taxon>
        <taxon>Micrococcales</taxon>
        <taxon>Microbacteriaceae</taxon>
        <taxon>Microbacterium</taxon>
    </lineage>
</organism>
<dbReference type="STRING" id="36807.Mlaev_02748"/>
<reference evidence="1 2" key="1">
    <citation type="submission" date="2016-01" db="EMBL/GenBank/DDBJ databases">
        <title>Draft genome sequences of Microbacterium laevaniformans LCDC 91-0039 and the type strain of Microbacterium hominis LCDC 84-209.</title>
        <authorList>
            <person name="Bernier A.-M."/>
            <person name="Bernard K."/>
        </authorList>
    </citation>
    <scope>NUCLEOTIDE SEQUENCE [LARGE SCALE GENOMIC DNA]</scope>
    <source>
        <strain evidence="1 2">LCDC 91-0039</strain>
    </source>
</reference>
<evidence type="ECO:0000313" key="2">
    <source>
        <dbReference type="Proteomes" id="UP000075357"/>
    </source>
</evidence>
<evidence type="ECO:0000313" key="1">
    <source>
        <dbReference type="EMBL" id="KXZ57559.1"/>
    </source>
</evidence>
<protein>
    <submittedName>
        <fullName evidence="1">Uncharacterized protein</fullName>
    </submittedName>
</protein>
<dbReference type="EMBL" id="LRAD01000057">
    <property type="protein sequence ID" value="KXZ57559.1"/>
    <property type="molecule type" value="Genomic_DNA"/>
</dbReference>
<gene>
    <name evidence="1" type="ORF">Mlaev_02748</name>
</gene>
<keyword evidence="2" id="KW-1185">Reference proteome</keyword>
<sequence>MARATPNGAVAPDVASAVGAAVTVTAYHPITAPEASVTARRCAPAGASVGTVTAIVPAAETVAVPRARGVENSRRCCSGRC</sequence>
<comment type="caution">
    <text evidence="1">The sequence shown here is derived from an EMBL/GenBank/DDBJ whole genome shotgun (WGS) entry which is preliminary data.</text>
</comment>
<dbReference type="AlphaFoldDB" id="A0A150H607"/>